<dbReference type="AlphaFoldDB" id="A0AB38D2Q4"/>
<dbReference type="EMBL" id="FSHM01000006">
    <property type="protein sequence ID" value="SIB52701.1"/>
    <property type="molecule type" value="Genomic_DNA"/>
</dbReference>
<gene>
    <name evidence="1" type="ORF">SAMEA2070301_03957</name>
</gene>
<name>A0AB38D2Q4_9MYCO</name>
<accession>A0AB38D2Q4</accession>
<comment type="caution">
    <text evidence="1">The sequence shown here is derived from an EMBL/GenBank/DDBJ whole genome shotgun (WGS) entry which is preliminary data.</text>
</comment>
<protein>
    <submittedName>
        <fullName evidence="1">Uncharacterized protein</fullName>
    </submittedName>
</protein>
<dbReference type="Proteomes" id="UP000185210">
    <property type="component" value="Unassembled WGS sequence"/>
</dbReference>
<evidence type="ECO:0000313" key="2">
    <source>
        <dbReference type="Proteomes" id="UP000185210"/>
    </source>
</evidence>
<organism evidence="1 2">
    <name type="scientific">Mycobacteroides abscessus subsp. abscessus</name>
    <dbReference type="NCBI Taxonomy" id="1185650"/>
    <lineage>
        <taxon>Bacteria</taxon>
        <taxon>Bacillati</taxon>
        <taxon>Actinomycetota</taxon>
        <taxon>Actinomycetes</taxon>
        <taxon>Mycobacteriales</taxon>
        <taxon>Mycobacteriaceae</taxon>
        <taxon>Mycobacteroides</taxon>
        <taxon>Mycobacteroides abscessus</taxon>
    </lineage>
</organism>
<evidence type="ECO:0000313" key="1">
    <source>
        <dbReference type="EMBL" id="SIB52701.1"/>
    </source>
</evidence>
<sequence length="106" mass="11786">MTTTIARVEAITAEAAESSYELVLRGLHIHAADGVITLTDADLGGFVIDRYTTGEEREEIALTLTDNGYELTWTDDRYPGNWSLTGDMHGFLTHLQRTFTDTGYDL</sequence>
<dbReference type="RefSeq" id="WP_052544204.1">
    <property type="nucleotide sequence ID" value="NZ_CAACXP010000004.1"/>
</dbReference>
<proteinExistence type="predicted"/>
<reference evidence="1 2" key="1">
    <citation type="submission" date="2016-11" db="EMBL/GenBank/DDBJ databases">
        <authorList>
            <consortium name="Pathogen Informatics"/>
        </authorList>
    </citation>
    <scope>NUCLEOTIDE SEQUENCE [LARGE SCALE GENOMIC DNA]</scope>
    <source>
        <strain evidence="1 2">104</strain>
    </source>
</reference>